<evidence type="ECO:0000259" key="3">
    <source>
        <dbReference type="Pfam" id="PF14703"/>
    </source>
</evidence>
<evidence type="ECO:0000313" key="5">
    <source>
        <dbReference type="WBParaSite" id="PSU_v2.g21155.t1"/>
    </source>
</evidence>
<dbReference type="AlphaFoldDB" id="A0A914YP02"/>
<evidence type="ECO:0000313" key="4">
    <source>
        <dbReference type="Proteomes" id="UP000887577"/>
    </source>
</evidence>
<protein>
    <submittedName>
        <fullName evidence="5">CSC1/OSCA1-like 7TM region domain-containing protein</fullName>
    </submittedName>
</protein>
<dbReference type="WBParaSite" id="PSU_v2.g21155.t1">
    <property type="protein sequence ID" value="PSU_v2.g21155.t1"/>
    <property type="gene ID" value="PSU_v2.g21155"/>
</dbReference>
<dbReference type="GO" id="GO:0005886">
    <property type="term" value="C:plasma membrane"/>
    <property type="evidence" value="ECO:0007669"/>
    <property type="project" value="TreeGrafter"/>
</dbReference>
<name>A0A914YP02_9BILA</name>
<feature type="domain" description="CSC1/OSCA1-like 7TM region" evidence="2">
    <location>
        <begin position="114"/>
        <end position="275"/>
    </location>
</feature>
<dbReference type="InterPro" id="IPR003864">
    <property type="entry name" value="CSC1/OSCA1-like_7TM"/>
</dbReference>
<evidence type="ECO:0000259" key="2">
    <source>
        <dbReference type="Pfam" id="PF02714"/>
    </source>
</evidence>
<accession>A0A914YP02</accession>
<dbReference type="InterPro" id="IPR027815">
    <property type="entry name" value="CSC1/OSCA1-like_cyt"/>
</dbReference>
<keyword evidence="1" id="KW-1133">Transmembrane helix</keyword>
<dbReference type="Pfam" id="PF02714">
    <property type="entry name" value="RSN1_7TM"/>
    <property type="match status" value="1"/>
</dbReference>
<dbReference type="GO" id="GO:0005227">
    <property type="term" value="F:calcium-activated cation channel activity"/>
    <property type="evidence" value="ECO:0007669"/>
    <property type="project" value="InterPro"/>
</dbReference>
<dbReference type="PANTHER" id="PTHR13018:SF139">
    <property type="entry name" value="PHOSPHATE METABOLISM PROTEIN 7"/>
    <property type="match status" value="1"/>
</dbReference>
<dbReference type="PANTHER" id="PTHR13018">
    <property type="entry name" value="PROBABLE MEMBRANE PROTEIN DUF221-RELATED"/>
    <property type="match status" value="1"/>
</dbReference>
<keyword evidence="1" id="KW-0472">Membrane</keyword>
<keyword evidence="1" id="KW-0812">Transmembrane</keyword>
<organism evidence="4 5">
    <name type="scientific">Panagrolaimus superbus</name>
    <dbReference type="NCBI Taxonomy" id="310955"/>
    <lineage>
        <taxon>Eukaryota</taxon>
        <taxon>Metazoa</taxon>
        <taxon>Ecdysozoa</taxon>
        <taxon>Nematoda</taxon>
        <taxon>Chromadorea</taxon>
        <taxon>Rhabditida</taxon>
        <taxon>Tylenchina</taxon>
        <taxon>Panagrolaimomorpha</taxon>
        <taxon>Panagrolaimoidea</taxon>
        <taxon>Panagrolaimidae</taxon>
        <taxon>Panagrolaimus</taxon>
    </lineage>
</organism>
<proteinExistence type="predicted"/>
<sequence>MPANELDKYLKDGKDRPSHRKNFYGCKKVDTLDYYAKRLGELNIDIEKRQHQHTNNRPISSVFIEFPSQLELQRAYQALPYNAKLKSAKKFTGITPEDVIWDNLNSSPITRKLKKIFASIVLTLMILFWSIPVTFIGVFTNINMLTEKVEFLSFINDIPDVFLGFLTGLLPVAVLAILMALVPYFIKFMGNIAGCLTVQEVETFCHSWYYAFQVIQSFLVLTLASAATSSISSVIDEPQSALTILGEKVPPASNFYIANTCYQSLTLSSGLLLQII</sequence>
<dbReference type="InterPro" id="IPR045122">
    <property type="entry name" value="Csc1-like"/>
</dbReference>
<evidence type="ECO:0000256" key="1">
    <source>
        <dbReference type="SAM" id="Phobius"/>
    </source>
</evidence>
<reference evidence="5" key="1">
    <citation type="submission" date="2022-11" db="UniProtKB">
        <authorList>
            <consortium name="WormBaseParasite"/>
        </authorList>
    </citation>
    <scope>IDENTIFICATION</scope>
</reference>
<dbReference type="Proteomes" id="UP000887577">
    <property type="component" value="Unplaced"/>
</dbReference>
<feature type="transmembrane region" description="Helical" evidence="1">
    <location>
        <begin position="162"/>
        <end position="186"/>
    </location>
</feature>
<feature type="domain" description="CSC1/OSCA1-like cytosolic" evidence="3">
    <location>
        <begin position="6"/>
        <end position="103"/>
    </location>
</feature>
<dbReference type="Pfam" id="PF14703">
    <property type="entry name" value="PHM7_cyt"/>
    <property type="match status" value="1"/>
</dbReference>
<keyword evidence="4" id="KW-1185">Reference proteome</keyword>
<feature type="transmembrane region" description="Helical" evidence="1">
    <location>
        <begin position="116"/>
        <end position="142"/>
    </location>
</feature>